<proteinExistence type="predicted"/>
<dbReference type="InterPro" id="IPR048632">
    <property type="entry name" value="CsgH-like"/>
</dbReference>
<reference evidence="2 3" key="1">
    <citation type="journal article" date="2016" name="Genome Announc.">
        <title>Complete Genome Sequence of Methylobacterium populi P-1M, Isolated from Pink-Pigmented Household Biofilm.</title>
        <authorList>
            <person name="Morohoshi T."/>
            <person name="Ikeda T."/>
        </authorList>
    </citation>
    <scope>NUCLEOTIDE SEQUENCE [LARGE SCALE GENOMIC DNA]</scope>
    <source>
        <strain evidence="2 3">P-1M</strain>
    </source>
</reference>
<dbReference type="Pfam" id="PF21112">
    <property type="entry name" value="CsgH"/>
    <property type="match status" value="1"/>
</dbReference>
<dbReference type="OrthoDB" id="8020332at2"/>
<dbReference type="Gene3D" id="2.60.40.2420">
    <property type="match status" value="1"/>
</dbReference>
<gene>
    <name evidence="2" type="ORF">MPPM_0036</name>
</gene>
<feature type="domain" description="CsgH-like" evidence="1">
    <location>
        <begin position="20"/>
        <end position="98"/>
    </location>
</feature>
<dbReference type="NCBIfam" id="NF041112">
    <property type="entry name" value="chap_CsgH_alph"/>
    <property type="match status" value="1"/>
</dbReference>
<dbReference type="InterPro" id="IPR053722">
    <property type="entry name" value="Curli_assembly_CsgC/AgfC"/>
</dbReference>
<sequence length="109" mass="11874">MTGDLPPPPIVCLLSEHREGSLLQIEAEIRSTSVKSGTYRLLVRKQGSSGSTQISQQSNFSIASNSTVRLDGLRISLEPDGRYRAQLSVRIGAIEYTCEREGPDVSTPL</sequence>
<dbReference type="Proteomes" id="UP000218288">
    <property type="component" value="Chromosome"/>
</dbReference>
<accession>A0A160PBG5</accession>
<organism evidence="2 3">
    <name type="scientific">Methylorubrum populi</name>
    <dbReference type="NCBI Taxonomy" id="223967"/>
    <lineage>
        <taxon>Bacteria</taxon>
        <taxon>Pseudomonadati</taxon>
        <taxon>Pseudomonadota</taxon>
        <taxon>Alphaproteobacteria</taxon>
        <taxon>Hyphomicrobiales</taxon>
        <taxon>Methylobacteriaceae</taxon>
        <taxon>Methylorubrum</taxon>
    </lineage>
</organism>
<evidence type="ECO:0000313" key="2">
    <source>
        <dbReference type="EMBL" id="BAU88641.1"/>
    </source>
</evidence>
<evidence type="ECO:0000313" key="3">
    <source>
        <dbReference type="Proteomes" id="UP000218288"/>
    </source>
</evidence>
<evidence type="ECO:0000259" key="1">
    <source>
        <dbReference type="Pfam" id="PF21112"/>
    </source>
</evidence>
<name>A0A160PBG5_9HYPH</name>
<dbReference type="AlphaFoldDB" id="A0A160PBG5"/>
<dbReference type="EMBL" id="AP014809">
    <property type="protein sequence ID" value="BAU88641.1"/>
    <property type="molecule type" value="Genomic_DNA"/>
</dbReference>
<protein>
    <recommendedName>
        <fullName evidence="1">CsgH-like domain-containing protein</fullName>
    </recommendedName>
</protein>
<dbReference type="InterPro" id="IPR047726">
    <property type="entry name" value="CsgH_dom"/>
</dbReference>